<evidence type="ECO:0000256" key="2">
    <source>
        <dbReference type="ARBA" id="ARBA00004922"/>
    </source>
</evidence>
<dbReference type="Proteomes" id="UP001519460">
    <property type="component" value="Unassembled WGS sequence"/>
</dbReference>
<feature type="non-terminal residue" evidence="9">
    <location>
        <position position="1"/>
    </location>
</feature>
<dbReference type="InterPro" id="IPR001503">
    <property type="entry name" value="Glyco_trans_10"/>
</dbReference>
<evidence type="ECO:0000256" key="7">
    <source>
        <dbReference type="RuleBase" id="RU003832"/>
    </source>
</evidence>
<dbReference type="AlphaFoldDB" id="A0ABD0IZX2"/>
<accession>A0ABD0IZX2</accession>
<keyword evidence="7" id="KW-0472">Membrane</keyword>
<dbReference type="SUPFAM" id="SSF53756">
    <property type="entry name" value="UDP-Glycosyltransferase/glycogen phosphorylase"/>
    <property type="match status" value="1"/>
</dbReference>
<dbReference type="InterPro" id="IPR055270">
    <property type="entry name" value="Glyco_tran_10_C"/>
</dbReference>
<feature type="domain" description="Fucosyltransferase C-terminal" evidence="8">
    <location>
        <begin position="2"/>
        <end position="92"/>
    </location>
</feature>
<keyword evidence="5 7" id="KW-0808">Transferase</keyword>
<evidence type="ECO:0000256" key="6">
    <source>
        <dbReference type="ARBA" id="ARBA00023034"/>
    </source>
</evidence>
<dbReference type="PANTHER" id="PTHR48438">
    <property type="entry name" value="ALPHA-(1,3)-FUCOSYLTRANSFERASE C-RELATED"/>
    <property type="match status" value="1"/>
</dbReference>
<evidence type="ECO:0000256" key="1">
    <source>
        <dbReference type="ARBA" id="ARBA00004323"/>
    </source>
</evidence>
<protein>
    <recommendedName>
        <fullName evidence="7">Fucosyltransferase</fullName>
        <ecNumber evidence="7">2.4.1.-</ecNumber>
    </recommendedName>
</protein>
<name>A0ABD0IZX2_9CAEN</name>
<keyword evidence="4 7" id="KW-0328">Glycosyltransferase</keyword>
<comment type="subcellular location">
    <subcellularLocation>
        <location evidence="1">Golgi apparatus membrane</location>
        <topology evidence="1">Single-pass type II membrane protein</topology>
    </subcellularLocation>
    <subcellularLocation>
        <location evidence="7">Golgi apparatus</location>
        <location evidence="7">Golgi stack membrane</location>
        <topology evidence="7">Single-pass type II membrane protein</topology>
    </subcellularLocation>
</comment>
<dbReference type="GO" id="GO:0032580">
    <property type="term" value="C:Golgi cisterna membrane"/>
    <property type="evidence" value="ECO:0007669"/>
    <property type="project" value="UniProtKB-SubCell"/>
</dbReference>
<evidence type="ECO:0000256" key="3">
    <source>
        <dbReference type="ARBA" id="ARBA00008919"/>
    </source>
</evidence>
<comment type="similarity">
    <text evidence="3 7">Belongs to the glycosyltransferase 10 family.</text>
</comment>
<keyword evidence="10" id="KW-1185">Reference proteome</keyword>
<evidence type="ECO:0000256" key="4">
    <source>
        <dbReference type="ARBA" id="ARBA00022676"/>
    </source>
</evidence>
<sequence>HDVVPIVMGAAPEDYKRAAPPHSFIHVDYFQSPKHLAAYLHKLDHNDSLYNEYFAWKGLWDNINTYFWCRVCALAHDTKFRGASWYRDVKTWWNGPGVCIGTKTWRDIPRVEEQIAGVAVSS</sequence>
<dbReference type="GO" id="GO:0008417">
    <property type="term" value="F:fucosyltransferase activity"/>
    <property type="evidence" value="ECO:0007669"/>
    <property type="project" value="UniProtKB-ARBA"/>
</dbReference>
<dbReference type="Pfam" id="PF00852">
    <property type="entry name" value="Glyco_transf_10"/>
    <property type="match status" value="1"/>
</dbReference>
<dbReference type="InterPro" id="IPR038577">
    <property type="entry name" value="GT10-like_C_sf"/>
</dbReference>
<organism evidence="9 10">
    <name type="scientific">Batillaria attramentaria</name>
    <dbReference type="NCBI Taxonomy" id="370345"/>
    <lineage>
        <taxon>Eukaryota</taxon>
        <taxon>Metazoa</taxon>
        <taxon>Spiralia</taxon>
        <taxon>Lophotrochozoa</taxon>
        <taxon>Mollusca</taxon>
        <taxon>Gastropoda</taxon>
        <taxon>Caenogastropoda</taxon>
        <taxon>Sorbeoconcha</taxon>
        <taxon>Cerithioidea</taxon>
        <taxon>Batillariidae</taxon>
        <taxon>Batillaria</taxon>
    </lineage>
</organism>
<evidence type="ECO:0000259" key="8">
    <source>
        <dbReference type="Pfam" id="PF00852"/>
    </source>
</evidence>
<gene>
    <name evidence="9" type="ORF">BaRGS_00040484</name>
</gene>
<proteinExistence type="inferred from homology"/>
<dbReference type="GO" id="GO:0000139">
    <property type="term" value="C:Golgi membrane"/>
    <property type="evidence" value="ECO:0007669"/>
    <property type="project" value="UniProtKB-SubCell"/>
</dbReference>
<evidence type="ECO:0000256" key="5">
    <source>
        <dbReference type="ARBA" id="ARBA00022679"/>
    </source>
</evidence>
<keyword evidence="6 7" id="KW-0333">Golgi apparatus</keyword>
<dbReference type="PANTHER" id="PTHR48438:SF1">
    <property type="entry name" value="ALPHA-(1,3)-FUCOSYLTRANSFERASE C-RELATED"/>
    <property type="match status" value="1"/>
</dbReference>
<evidence type="ECO:0000313" key="9">
    <source>
        <dbReference type="EMBL" id="KAK7443010.1"/>
    </source>
</evidence>
<dbReference type="EMBL" id="JACVVK020000824">
    <property type="protein sequence ID" value="KAK7443010.1"/>
    <property type="molecule type" value="Genomic_DNA"/>
</dbReference>
<dbReference type="Gene3D" id="3.40.50.11660">
    <property type="entry name" value="Glycosyl transferase family 10, C-terminal domain"/>
    <property type="match status" value="1"/>
</dbReference>
<comment type="caution">
    <text evidence="9">The sequence shown here is derived from an EMBL/GenBank/DDBJ whole genome shotgun (WGS) entry which is preliminary data.</text>
</comment>
<dbReference type="EC" id="2.4.1.-" evidence="7"/>
<reference evidence="9 10" key="1">
    <citation type="journal article" date="2023" name="Sci. Data">
        <title>Genome assembly of the Korean intertidal mud-creeper Batillaria attramentaria.</title>
        <authorList>
            <person name="Patra A.K."/>
            <person name="Ho P.T."/>
            <person name="Jun S."/>
            <person name="Lee S.J."/>
            <person name="Kim Y."/>
            <person name="Won Y.J."/>
        </authorList>
    </citation>
    <scope>NUCLEOTIDE SEQUENCE [LARGE SCALE GENOMIC DNA]</scope>
    <source>
        <strain evidence="9">Wonlab-2016</strain>
    </source>
</reference>
<keyword evidence="7" id="KW-0812">Transmembrane</keyword>
<evidence type="ECO:0000313" key="10">
    <source>
        <dbReference type="Proteomes" id="UP001519460"/>
    </source>
</evidence>
<comment type="pathway">
    <text evidence="2">Protein modification; protein glycosylation.</text>
</comment>